<evidence type="ECO:0008006" key="5">
    <source>
        <dbReference type="Google" id="ProtNLM"/>
    </source>
</evidence>
<feature type="signal peptide" evidence="2">
    <location>
        <begin position="1"/>
        <end position="29"/>
    </location>
</feature>
<dbReference type="Proteomes" id="UP001379533">
    <property type="component" value="Chromosome"/>
</dbReference>
<name>A0ABZ2KGG5_9BACT</name>
<evidence type="ECO:0000256" key="1">
    <source>
        <dbReference type="SAM" id="MobiDB-lite"/>
    </source>
</evidence>
<sequence length="452" mass="47922">MLKTSRFLALAALGIGVATTVTFSTEAQAQPVSDMDRAAARDLFREGVELQRASRFAEALDRFTRANSVVNAPTNMLRIAECHAALGHLVEALEMYRALQRYPMPPSPPPAFVQAVEQGREEMKTIEPRVPELKIDVTPPQVPTLSVTIDEQPLHSALVGVSRPINPGVHKVVATAPGYTRAEQTVDVKERARQAITLNLTSTGGVIYGPAGGATTNSQYVQISPAPGTSQAPIDKPPVYQEPERPRPADLRSRTSFFIGPRISAALPAGKYVSETGGVLSMGDVANPGAALGAEAGIRFARLFYFSLLLEGAKYGEVKKNGIKYEGSSFLAAGKFGIITNPDGFAFLADLGIGYRSFSVDASSASTKQSDSASSADFLLGVGMHFKAGKILRLIPKIEVGLGTFGDSKINATNSSDSTSHALWTIGLAGYFDINLDKRAAAAPPTAPIPPP</sequence>
<feature type="chain" id="PRO_5045938638" description="PEGA domain-containing protein" evidence="2">
    <location>
        <begin position="30"/>
        <end position="452"/>
    </location>
</feature>
<evidence type="ECO:0000313" key="3">
    <source>
        <dbReference type="EMBL" id="WXA97771.1"/>
    </source>
</evidence>
<evidence type="ECO:0000313" key="4">
    <source>
        <dbReference type="Proteomes" id="UP001379533"/>
    </source>
</evidence>
<gene>
    <name evidence="3" type="ORF">LZC95_13120</name>
</gene>
<reference evidence="3 4" key="1">
    <citation type="submission" date="2021-12" db="EMBL/GenBank/DDBJ databases">
        <title>Discovery of the Pendulisporaceae a myxobacterial family with distinct sporulation behavior and unique specialized metabolism.</title>
        <authorList>
            <person name="Garcia R."/>
            <person name="Popoff A."/>
            <person name="Bader C.D."/>
            <person name="Loehr J."/>
            <person name="Walesch S."/>
            <person name="Walt C."/>
            <person name="Boldt J."/>
            <person name="Bunk B."/>
            <person name="Haeckl F.J.F.P.J."/>
            <person name="Gunesch A.P."/>
            <person name="Birkelbach J."/>
            <person name="Nuebel U."/>
            <person name="Pietschmann T."/>
            <person name="Bach T."/>
            <person name="Mueller R."/>
        </authorList>
    </citation>
    <scope>NUCLEOTIDE SEQUENCE [LARGE SCALE GENOMIC DNA]</scope>
    <source>
        <strain evidence="3 4">MSr12523</strain>
    </source>
</reference>
<protein>
    <recommendedName>
        <fullName evidence="5">PEGA domain-containing protein</fullName>
    </recommendedName>
</protein>
<dbReference type="RefSeq" id="WP_394848388.1">
    <property type="nucleotide sequence ID" value="NZ_CP089982.1"/>
</dbReference>
<evidence type="ECO:0000256" key="2">
    <source>
        <dbReference type="SAM" id="SignalP"/>
    </source>
</evidence>
<dbReference type="Gene3D" id="2.40.160.20">
    <property type="match status" value="1"/>
</dbReference>
<proteinExistence type="predicted"/>
<dbReference type="InterPro" id="IPR011990">
    <property type="entry name" value="TPR-like_helical_dom_sf"/>
</dbReference>
<dbReference type="Gene3D" id="1.25.40.10">
    <property type="entry name" value="Tetratricopeptide repeat domain"/>
    <property type="match status" value="1"/>
</dbReference>
<dbReference type="SUPFAM" id="SSF56925">
    <property type="entry name" value="OMPA-like"/>
    <property type="match status" value="1"/>
</dbReference>
<accession>A0ABZ2KGG5</accession>
<feature type="region of interest" description="Disordered" evidence="1">
    <location>
        <begin position="224"/>
        <end position="248"/>
    </location>
</feature>
<keyword evidence="2" id="KW-0732">Signal</keyword>
<dbReference type="InterPro" id="IPR011250">
    <property type="entry name" value="OMP/PagP_B-barrel"/>
</dbReference>
<organism evidence="3 4">
    <name type="scientific">Pendulispora brunnea</name>
    <dbReference type="NCBI Taxonomy" id="2905690"/>
    <lineage>
        <taxon>Bacteria</taxon>
        <taxon>Pseudomonadati</taxon>
        <taxon>Myxococcota</taxon>
        <taxon>Myxococcia</taxon>
        <taxon>Myxococcales</taxon>
        <taxon>Sorangiineae</taxon>
        <taxon>Pendulisporaceae</taxon>
        <taxon>Pendulispora</taxon>
    </lineage>
</organism>
<dbReference type="EMBL" id="CP089982">
    <property type="protein sequence ID" value="WXA97771.1"/>
    <property type="molecule type" value="Genomic_DNA"/>
</dbReference>
<keyword evidence="4" id="KW-1185">Reference proteome</keyword>